<keyword evidence="3" id="KW-0406">Ion transport</keyword>
<evidence type="ECO:0000256" key="1">
    <source>
        <dbReference type="ARBA" id="ARBA00006709"/>
    </source>
</evidence>
<dbReference type="InterPro" id="IPR050873">
    <property type="entry name" value="V-ATPase_V0D/AC39_subunit"/>
</dbReference>
<evidence type="ECO:0000313" key="5">
    <source>
        <dbReference type="Proteomes" id="UP000886819"/>
    </source>
</evidence>
<organism evidence="4 5">
    <name type="scientific">Candidatus Avichristensenella intestinipullorum</name>
    <dbReference type="NCBI Taxonomy" id="2840693"/>
    <lineage>
        <taxon>Bacteria</taxon>
        <taxon>Bacillati</taxon>
        <taxon>Bacillota</taxon>
        <taxon>Clostridia</taxon>
        <taxon>Candidatus Avichristensenella</taxon>
    </lineage>
</organism>
<gene>
    <name evidence="4" type="ORF">IAA66_06425</name>
</gene>
<protein>
    <submittedName>
        <fullName evidence="4">V-type ATPase subunit</fullName>
    </submittedName>
</protein>
<dbReference type="SUPFAM" id="SSF103486">
    <property type="entry name" value="V-type ATP synthase subunit C"/>
    <property type="match status" value="1"/>
</dbReference>
<dbReference type="PANTHER" id="PTHR38682:SF1">
    <property type="entry name" value="V-TYPE ATP SYNTHASE SUBUNIT C"/>
    <property type="match status" value="1"/>
</dbReference>
<keyword evidence="2" id="KW-0813">Transport</keyword>
<sequence>MPQTSVPYAVARIRAQGRDRLDAGRVERLLSASDYEEALRTLAEIGWSGEGADAEAIAAARVESACALVRKVSPCPDATDCFLLRYDALNLKMLLKARCLGQRPKRLSACGVYPPELLEHAVADHTYKRLPDVLREALDGLEKTLAVREDALAIDTTVDKAVFALTVQKLRHVRSGVIRDYFAGRADFLNAIMLLRVVRMERDAAFLREMLLPGGTVAEESWMEAFARPELVAKLLAPYGKRAAQAALAAALDAAKLPALEKTMDDRLLKPFSALRLDALRLEPVAGYLLAAEREAAAVRLILTGKANGFDAEEIKERLRELYGG</sequence>
<dbReference type="EMBL" id="DVFI01000093">
    <property type="protein sequence ID" value="HIQ63209.1"/>
    <property type="molecule type" value="Genomic_DNA"/>
</dbReference>
<evidence type="ECO:0000256" key="2">
    <source>
        <dbReference type="ARBA" id="ARBA00022448"/>
    </source>
</evidence>
<comment type="similarity">
    <text evidence="1">Belongs to the V-ATPase V0D/AC39 subunit family.</text>
</comment>
<reference evidence="4" key="2">
    <citation type="journal article" date="2021" name="PeerJ">
        <title>Extensive microbial diversity within the chicken gut microbiome revealed by metagenomics and culture.</title>
        <authorList>
            <person name="Gilroy R."/>
            <person name="Ravi A."/>
            <person name="Getino M."/>
            <person name="Pursley I."/>
            <person name="Horton D.L."/>
            <person name="Alikhan N.F."/>
            <person name="Baker D."/>
            <person name="Gharbi K."/>
            <person name="Hall N."/>
            <person name="Watson M."/>
            <person name="Adriaenssens E.M."/>
            <person name="Foster-Nyarko E."/>
            <person name="Jarju S."/>
            <person name="Secka A."/>
            <person name="Antonio M."/>
            <person name="Oren A."/>
            <person name="Chaudhuri R.R."/>
            <person name="La Ragione R."/>
            <person name="Hildebrand F."/>
            <person name="Pallen M.J."/>
        </authorList>
    </citation>
    <scope>NUCLEOTIDE SEQUENCE</scope>
    <source>
        <strain evidence="4">ChiHile30-977</strain>
    </source>
</reference>
<dbReference type="InterPro" id="IPR002843">
    <property type="entry name" value="ATPase_V0-cplx_csu/dsu"/>
</dbReference>
<dbReference type="Pfam" id="PF01992">
    <property type="entry name" value="vATP-synt_AC39"/>
    <property type="match status" value="1"/>
</dbReference>
<dbReference type="Proteomes" id="UP000886819">
    <property type="component" value="Unassembled WGS sequence"/>
</dbReference>
<evidence type="ECO:0000256" key="3">
    <source>
        <dbReference type="ARBA" id="ARBA00023065"/>
    </source>
</evidence>
<dbReference type="PANTHER" id="PTHR38682">
    <property type="entry name" value="V-TYPE ATP SYNTHASE SUBUNIT C"/>
    <property type="match status" value="1"/>
</dbReference>
<proteinExistence type="inferred from homology"/>
<dbReference type="Gene3D" id="1.10.132.50">
    <property type="entry name" value="ATP synthase (C/AC39) subunit, domain 3"/>
    <property type="match status" value="1"/>
</dbReference>
<dbReference type="GO" id="GO:0046961">
    <property type="term" value="F:proton-transporting ATPase activity, rotational mechanism"/>
    <property type="evidence" value="ECO:0007669"/>
    <property type="project" value="InterPro"/>
</dbReference>
<evidence type="ECO:0000313" key="4">
    <source>
        <dbReference type="EMBL" id="HIQ63209.1"/>
    </source>
</evidence>
<accession>A0A9D0YW77</accession>
<comment type="caution">
    <text evidence="4">The sequence shown here is derived from an EMBL/GenBank/DDBJ whole genome shotgun (WGS) entry which is preliminary data.</text>
</comment>
<dbReference type="AlphaFoldDB" id="A0A9D0YW77"/>
<dbReference type="Gene3D" id="1.20.1690.10">
    <property type="entry name" value="V-type ATP synthase subunit C domain"/>
    <property type="match status" value="2"/>
</dbReference>
<name>A0A9D0YW77_9FIRM</name>
<dbReference type="InterPro" id="IPR044911">
    <property type="entry name" value="V-type_ATPase_csu/dsu_dom_3"/>
</dbReference>
<dbReference type="InterPro" id="IPR035067">
    <property type="entry name" value="V-type_ATPase_csu/dsu"/>
</dbReference>
<reference evidence="4" key="1">
    <citation type="submission" date="2020-10" db="EMBL/GenBank/DDBJ databases">
        <authorList>
            <person name="Gilroy R."/>
        </authorList>
    </citation>
    <scope>NUCLEOTIDE SEQUENCE</scope>
    <source>
        <strain evidence="4">ChiHile30-977</strain>
    </source>
</reference>
<dbReference type="InterPro" id="IPR036079">
    <property type="entry name" value="ATPase_csu/dsu_sf"/>
</dbReference>